<evidence type="ECO:0000313" key="3">
    <source>
        <dbReference type="Proteomes" id="UP000019335"/>
    </source>
</evidence>
<organism evidence="2 3">
    <name type="scientific">Nannochloropsis gaditana</name>
    <dbReference type="NCBI Taxonomy" id="72520"/>
    <lineage>
        <taxon>Eukaryota</taxon>
        <taxon>Sar</taxon>
        <taxon>Stramenopiles</taxon>
        <taxon>Ochrophyta</taxon>
        <taxon>Eustigmatophyceae</taxon>
        <taxon>Eustigmatales</taxon>
        <taxon>Monodopsidaceae</taxon>
        <taxon>Nannochloropsis</taxon>
    </lineage>
</organism>
<feature type="region of interest" description="Disordered" evidence="1">
    <location>
        <begin position="500"/>
        <end position="531"/>
    </location>
</feature>
<evidence type="ECO:0000313" key="2">
    <source>
        <dbReference type="EMBL" id="EWM22815.1"/>
    </source>
</evidence>
<proteinExistence type="predicted"/>
<dbReference type="AlphaFoldDB" id="W7T711"/>
<dbReference type="OrthoDB" id="10293118at2759"/>
<name>W7T711_9STRA</name>
<comment type="caution">
    <text evidence="2">The sequence shown here is derived from an EMBL/GenBank/DDBJ whole genome shotgun (WGS) entry which is preliminary data.</text>
</comment>
<reference evidence="2 3" key="1">
    <citation type="journal article" date="2014" name="Mol. Plant">
        <title>Chromosome Scale Genome Assembly and Transcriptome Profiling of Nannochloropsis gaditana in Nitrogen Depletion.</title>
        <authorList>
            <person name="Corteggiani Carpinelli E."/>
            <person name="Telatin A."/>
            <person name="Vitulo N."/>
            <person name="Forcato C."/>
            <person name="D'Angelo M."/>
            <person name="Schiavon R."/>
            <person name="Vezzi A."/>
            <person name="Giacometti G.M."/>
            <person name="Morosinotto T."/>
            <person name="Valle G."/>
        </authorList>
    </citation>
    <scope>NUCLEOTIDE SEQUENCE [LARGE SCALE GENOMIC DNA]</scope>
    <source>
        <strain evidence="2 3">B-31</strain>
    </source>
</reference>
<gene>
    <name evidence="2" type="ORF">Naga_100437g2</name>
</gene>
<feature type="compositionally biased region" description="Low complexity" evidence="1">
    <location>
        <begin position="501"/>
        <end position="511"/>
    </location>
</feature>
<protein>
    <submittedName>
        <fullName evidence="2">Uncharacterized protein</fullName>
    </submittedName>
</protein>
<dbReference type="Proteomes" id="UP000019335">
    <property type="component" value="Chromosome 21"/>
</dbReference>
<keyword evidence="3" id="KW-1185">Reference proteome</keyword>
<evidence type="ECO:0000256" key="1">
    <source>
        <dbReference type="SAM" id="MobiDB-lite"/>
    </source>
</evidence>
<dbReference type="EMBL" id="AZIL01002070">
    <property type="protein sequence ID" value="EWM22815.1"/>
    <property type="molecule type" value="Genomic_DNA"/>
</dbReference>
<accession>W7T711</accession>
<sequence length="583" mass="64946">MRWRILMKSFALECTRSKWNFNGRVGPRIGIYTDTGHGYDLPLMFLVIVCHNQLTEDRASIVYHYLLQESKMEAPLSLVHTAFALLRLSRETLLQNQPDNAQEDVKAALRSYFTKNVAHREIADISSYIDVVQKALAESGDGIMDNNEDHATVTVTTTTSANLLVDFSDSSTSATQQKSITPFCKSPPPKLKDHRDAYGVHGAGKIRSTPLHSFPTDPLATPSLLTEIFSFLGTVAPYGAEPVLNGSGHPCRMSAGPGSETTALQAVRVNLAPLLTVARLWRATASQDRFWRPIVSWTLPTLTMDAKETRTTKPFPYRQAFLRYARCLALPVVGDGEEWHAHVLLSFEIYDVQDSMRLFVASGPLEVIQSTESGLTALRLTGTKRSEVCRPFSAKSRDPVNKRFENISAYLCHSWRPDFPVGLRVRVVATDARTGTQALIYNSEPKTKRSVKDSTLNFWRRFLPRHSLFVWEAWSRWVLQNGTQEAVEISTSFYVSPVQKSPVSSASSTGSAEEREDGWMHFPSATGTSRQRALDQPHVIMGGDETAYANHNSFVAVQFRTLDASVPARYIKGALERSRATGG</sequence>